<feature type="domain" description="UspA" evidence="1">
    <location>
        <begin position="8"/>
        <end position="154"/>
    </location>
</feature>
<dbReference type="Proteomes" id="UP000326852">
    <property type="component" value="Unassembled WGS sequence"/>
</dbReference>
<gene>
    <name evidence="2" type="ORF">GD627_05275</name>
</gene>
<name>A0A5N6MW19_9MICC</name>
<comment type="caution">
    <text evidence="2">The sequence shown here is derived from an EMBL/GenBank/DDBJ whole genome shotgun (WGS) entry which is preliminary data.</text>
</comment>
<dbReference type="Gene3D" id="3.40.50.620">
    <property type="entry name" value="HUPs"/>
    <property type="match status" value="1"/>
</dbReference>
<keyword evidence="3" id="KW-1185">Reference proteome</keyword>
<accession>A0A5N6MW19</accession>
<protein>
    <submittedName>
        <fullName evidence="2">Universal stress protein</fullName>
    </submittedName>
</protein>
<dbReference type="EMBL" id="VTFX01000001">
    <property type="protein sequence ID" value="KAD4060451.1"/>
    <property type="molecule type" value="Genomic_DNA"/>
</dbReference>
<dbReference type="AlphaFoldDB" id="A0A5N6MW19"/>
<evidence type="ECO:0000259" key="1">
    <source>
        <dbReference type="Pfam" id="PF00582"/>
    </source>
</evidence>
<sequence length="170" mass="18313">MSSPKPQVLVGVAIGNTFAAVIEEAAAFAEHFGADLVCANVDDSSEKVEERPDGSVVSAPINPDLPFEKTEVFDPRLRAGIAEILDPRPVKWSVRALAGGPGQELARLAGELDAIMIVVGTRESSVRGEVEKFLNGSVAVHLAHHQRRPVVMVPLHPVIDDADLPWKREE</sequence>
<organism evidence="2 3">
    <name type="scientific">Arthrobacter yangruifuii</name>
    <dbReference type="NCBI Taxonomy" id="2606616"/>
    <lineage>
        <taxon>Bacteria</taxon>
        <taxon>Bacillati</taxon>
        <taxon>Actinomycetota</taxon>
        <taxon>Actinomycetes</taxon>
        <taxon>Micrococcales</taxon>
        <taxon>Micrococcaceae</taxon>
        <taxon>Arthrobacter</taxon>
    </lineage>
</organism>
<dbReference type="CDD" id="cd00293">
    <property type="entry name" value="USP-like"/>
    <property type="match status" value="1"/>
</dbReference>
<dbReference type="Pfam" id="PF00582">
    <property type="entry name" value="Usp"/>
    <property type="match status" value="1"/>
</dbReference>
<evidence type="ECO:0000313" key="3">
    <source>
        <dbReference type="Proteomes" id="UP000326852"/>
    </source>
</evidence>
<proteinExistence type="predicted"/>
<dbReference type="InterPro" id="IPR006016">
    <property type="entry name" value="UspA"/>
</dbReference>
<evidence type="ECO:0000313" key="2">
    <source>
        <dbReference type="EMBL" id="KAD4060451.1"/>
    </source>
</evidence>
<dbReference type="InterPro" id="IPR014729">
    <property type="entry name" value="Rossmann-like_a/b/a_fold"/>
</dbReference>
<dbReference type="RefSeq" id="WP_152271580.1">
    <property type="nucleotide sequence ID" value="NZ_VTFX01000001.1"/>
</dbReference>
<dbReference type="SUPFAM" id="SSF52402">
    <property type="entry name" value="Adenine nucleotide alpha hydrolases-like"/>
    <property type="match status" value="1"/>
</dbReference>
<reference evidence="2 3" key="1">
    <citation type="submission" date="2019-08" db="EMBL/GenBank/DDBJ databases">
        <title>Arthrobacter sp. nov., isolated from plateau pika and Tibetan wild ass.</title>
        <authorList>
            <person name="Ge Y."/>
        </authorList>
    </citation>
    <scope>NUCLEOTIDE SEQUENCE [LARGE SCALE GENOMIC DNA]</scope>
    <source>
        <strain evidence="2 3">785</strain>
    </source>
</reference>